<accession>A0A3M7P6B2</accession>
<evidence type="ECO:0000313" key="1">
    <source>
        <dbReference type="EMBL" id="RMZ94582.1"/>
    </source>
</evidence>
<dbReference type="EMBL" id="REGN01012947">
    <property type="protein sequence ID" value="RMZ94582.1"/>
    <property type="molecule type" value="Genomic_DNA"/>
</dbReference>
<organism evidence="1 2">
    <name type="scientific">Brachionus plicatilis</name>
    <name type="common">Marine rotifer</name>
    <name type="synonym">Brachionus muelleri</name>
    <dbReference type="NCBI Taxonomy" id="10195"/>
    <lineage>
        <taxon>Eukaryota</taxon>
        <taxon>Metazoa</taxon>
        <taxon>Spiralia</taxon>
        <taxon>Gnathifera</taxon>
        <taxon>Rotifera</taxon>
        <taxon>Eurotatoria</taxon>
        <taxon>Monogononta</taxon>
        <taxon>Pseudotrocha</taxon>
        <taxon>Ploima</taxon>
        <taxon>Brachionidae</taxon>
        <taxon>Brachionus</taxon>
    </lineage>
</organism>
<proteinExistence type="predicted"/>
<name>A0A3M7P6B2_BRAPC</name>
<dbReference type="Proteomes" id="UP000276133">
    <property type="component" value="Unassembled WGS sequence"/>
</dbReference>
<comment type="caution">
    <text evidence="1">The sequence shown here is derived from an EMBL/GenBank/DDBJ whole genome shotgun (WGS) entry which is preliminary data.</text>
</comment>
<evidence type="ECO:0000313" key="2">
    <source>
        <dbReference type="Proteomes" id="UP000276133"/>
    </source>
</evidence>
<keyword evidence="2" id="KW-1185">Reference proteome</keyword>
<reference evidence="1 2" key="1">
    <citation type="journal article" date="2018" name="Sci. Rep.">
        <title>Genomic signatures of local adaptation to the degree of environmental predictability in rotifers.</title>
        <authorList>
            <person name="Franch-Gras L."/>
            <person name="Hahn C."/>
            <person name="Garcia-Roger E.M."/>
            <person name="Carmona M.J."/>
            <person name="Serra M."/>
            <person name="Gomez A."/>
        </authorList>
    </citation>
    <scope>NUCLEOTIDE SEQUENCE [LARGE SCALE GENOMIC DNA]</scope>
    <source>
        <strain evidence="1">HYR1</strain>
    </source>
</reference>
<sequence>MRKLTMVQKKTQDLIVGTNNVKMKSNHVQIAGLVSPLVGSSTEYPLLKILFSSKKENKLDYLCLDECQSGVDDMNSSSLNDLRLFENENPKKINYVPLEVVNSRNDVNIILDSTSQLSNSSSFINDHKIYDLDLNKSFTLSKKSNVSNATNSDVPYSYLDAKKTEALKSTIREFKKQF</sequence>
<dbReference type="OrthoDB" id="10530616at2759"/>
<dbReference type="AlphaFoldDB" id="A0A3M7P6B2"/>
<protein>
    <submittedName>
        <fullName evidence="1">Uncharacterized protein</fullName>
    </submittedName>
</protein>
<gene>
    <name evidence="1" type="ORF">BpHYR1_004216</name>
</gene>